<protein>
    <submittedName>
        <fullName evidence="3">Uncharacterized protein</fullName>
    </submittedName>
</protein>
<dbReference type="Proteomes" id="UP000054097">
    <property type="component" value="Unassembled WGS sequence"/>
</dbReference>
<proteinExistence type="predicted"/>
<gene>
    <name evidence="3" type="ORF">M408DRAFT_334220</name>
</gene>
<sequence>MIFCKLLFALLASSAIFAVPIPNENPSVTLEKRVNRQPQQPLQLGAFLNQFPLPPAGPMPTGPMQPHPASYVPAPISGEPARPIPTRRHTA</sequence>
<feature type="chain" id="PRO_5002158134" evidence="2">
    <location>
        <begin position="19"/>
        <end position="91"/>
    </location>
</feature>
<reference evidence="3 4" key="1">
    <citation type="submission" date="2014-04" db="EMBL/GenBank/DDBJ databases">
        <authorList>
            <consortium name="DOE Joint Genome Institute"/>
            <person name="Kuo A."/>
            <person name="Zuccaro A."/>
            <person name="Kohler A."/>
            <person name="Nagy L.G."/>
            <person name="Floudas D."/>
            <person name="Copeland A."/>
            <person name="Barry K.W."/>
            <person name="Cichocki N."/>
            <person name="Veneault-Fourrey C."/>
            <person name="LaButti K."/>
            <person name="Lindquist E.A."/>
            <person name="Lipzen A."/>
            <person name="Lundell T."/>
            <person name="Morin E."/>
            <person name="Murat C."/>
            <person name="Sun H."/>
            <person name="Tunlid A."/>
            <person name="Henrissat B."/>
            <person name="Grigoriev I.V."/>
            <person name="Hibbett D.S."/>
            <person name="Martin F."/>
            <person name="Nordberg H.P."/>
            <person name="Cantor M.N."/>
            <person name="Hua S.X."/>
        </authorList>
    </citation>
    <scope>NUCLEOTIDE SEQUENCE [LARGE SCALE GENOMIC DNA]</scope>
    <source>
        <strain evidence="3 4">MAFF 305830</strain>
    </source>
</reference>
<feature type="region of interest" description="Disordered" evidence="1">
    <location>
        <begin position="53"/>
        <end position="91"/>
    </location>
</feature>
<reference evidence="4" key="2">
    <citation type="submission" date="2015-01" db="EMBL/GenBank/DDBJ databases">
        <title>Evolutionary Origins and Diversification of the Mycorrhizal Mutualists.</title>
        <authorList>
            <consortium name="DOE Joint Genome Institute"/>
            <consortium name="Mycorrhizal Genomics Consortium"/>
            <person name="Kohler A."/>
            <person name="Kuo A."/>
            <person name="Nagy L.G."/>
            <person name="Floudas D."/>
            <person name="Copeland A."/>
            <person name="Barry K.W."/>
            <person name="Cichocki N."/>
            <person name="Veneault-Fourrey C."/>
            <person name="LaButti K."/>
            <person name="Lindquist E.A."/>
            <person name="Lipzen A."/>
            <person name="Lundell T."/>
            <person name="Morin E."/>
            <person name="Murat C."/>
            <person name="Riley R."/>
            <person name="Ohm R."/>
            <person name="Sun H."/>
            <person name="Tunlid A."/>
            <person name="Henrissat B."/>
            <person name="Grigoriev I.V."/>
            <person name="Hibbett D.S."/>
            <person name="Martin F."/>
        </authorList>
    </citation>
    <scope>NUCLEOTIDE SEQUENCE [LARGE SCALE GENOMIC DNA]</scope>
    <source>
        <strain evidence="4">MAFF 305830</strain>
    </source>
</reference>
<organism evidence="3 4">
    <name type="scientific">Serendipita vermifera MAFF 305830</name>
    <dbReference type="NCBI Taxonomy" id="933852"/>
    <lineage>
        <taxon>Eukaryota</taxon>
        <taxon>Fungi</taxon>
        <taxon>Dikarya</taxon>
        <taxon>Basidiomycota</taxon>
        <taxon>Agaricomycotina</taxon>
        <taxon>Agaricomycetes</taxon>
        <taxon>Sebacinales</taxon>
        <taxon>Serendipitaceae</taxon>
        <taxon>Serendipita</taxon>
    </lineage>
</organism>
<name>A0A0C2WQJ6_SERVB</name>
<evidence type="ECO:0000313" key="4">
    <source>
        <dbReference type="Proteomes" id="UP000054097"/>
    </source>
</evidence>
<keyword evidence="2" id="KW-0732">Signal</keyword>
<feature type="compositionally biased region" description="Pro residues" evidence="1">
    <location>
        <begin position="53"/>
        <end position="66"/>
    </location>
</feature>
<keyword evidence="4" id="KW-1185">Reference proteome</keyword>
<dbReference type="AlphaFoldDB" id="A0A0C2WQJ6"/>
<dbReference type="EMBL" id="KN824509">
    <property type="protein sequence ID" value="KIM19912.1"/>
    <property type="molecule type" value="Genomic_DNA"/>
</dbReference>
<evidence type="ECO:0000313" key="3">
    <source>
        <dbReference type="EMBL" id="KIM19912.1"/>
    </source>
</evidence>
<evidence type="ECO:0000256" key="2">
    <source>
        <dbReference type="SAM" id="SignalP"/>
    </source>
</evidence>
<evidence type="ECO:0000256" key="1">
    <source>
        <dbReference type="SAM" id="MobiDB-lite"/>
    </source>
</evidence>
<feature type="signal peptide" evidence="2">
    <location>
        <begin position="1"/>
        <end position="18"/>
    </location>
</feature>
<accession>A0A0C2WQJ6</accession>
<dbReference type="HOGENOM" id="CLU_2544033_0_0_1"/>